<dbReference type="Gene3D" id="2.130.10.10">
    <property type="entry name" value="YVTN repeat-like/Quinoprotein amine dehydrogenase"/>
    <property type="match status" value="1"/>
</dbReference>
<dbReference type="AlphaFoldDB" id="A0A3E1EYQ0"/>
<name>A0A3E1EYQ0_9FLAO</name>
<evidence type="ECO:0000259" key="2">
    <source>
        <dbReference type="Pfam" id="PF18962"/>
    </source>
</evidence>
<keyword evidence="1" id="KW-0732">Signal</keyword>
<dbReference type="EMBL" id="QURB01000003">
    <property type="protein sequence ID" value="RFC54676.1"/>
    <property type="molecule type" value="Genomic_DNA"/>
</dbReference>
<keyword evidence="4" id="KW-1185">Reference proteome</keyword>
<proteinExistence type="predicted"/>
<dbReference type="OrthoDB" id="9811934at2"/>
<dbReference type="Pfam" id="PF18962">
    <property type="entry name" value="Por_Secre_tail"/>
    <property type="match status" value="1"/>
</dbReference>
<dbReference type="NCBIfam" id="TIGR04183">
    <property type="entry name" value="Por_Secre_tail"/>
    <property type="match status" value="1"/>
</dbReference>
<dbReference type="Proteomes" id="UP000257127">
    <property type="component" value="Unassembled WGS sequence"/>
</dbReference>
<dbReference type="SUPFAM" id="SSF50998">
    <property type="entry name" value="Quinoprotein alcohol dehydrogenase-like"/>
    <property type="match status" value="1"/>
</dbReference>
<evidence type="ECO:0000313" key="4">
    <source>
        <dbReference type="Proteomes" id="UP000257127"/>
    </source>
</evidence>
<dbReference type="PANTHER" id="PTHR42754">
    <property type="entry name" value="ENDOGLUCANASE"/>
    <property type="match status" value="1"/>
</dbReference>
<accession>A0A3E1EYQ0</accession>
<evidence type="ECO:0000313" key="3">
    <source>
        <dbReference type="EMBL" id="RFC54676.1"/>
    </source>
</evidence>
<sequence>MEIMRYIILFSLVVFSFNSEGQISFYNKYSGGPFDQGNGVTQLPDSSYVVTGTSAGFNSESGQAFLMLTDSLGNQQWTKDYGGYGDDIGVRVIHIPNDGFFIAGYTGSTPNGDFDFVLYKTDENGDLLWEKTYGGSDWEKLNDAALLSDGGLILVGETEGLESQGRDMYMVRTDALGDTLWTKTVQTPEDDFINVVDTLSATEFLIGGNVGTVGVSMGVLTAYNNDGTEVWSESLNQGGVSTINDFSIYDDTIYLVGFLQNSVENKTDLWVAKCDLTGDFISQYYEEFYDLSTYFSSICVKNRDTMYMAMHTSTPEVNPYPGGLDLLVHRYKPSNLTFQASHPLTGYNDDLAQEMILASDNGVVVVGTVSDDPLSLSLGTDVLLAKIGPNDEAPNNSIGDLDLVNLFEETTEVVQVYPNPTNGLIYLPNELIGNQYELLNIQGKKVFSGQLEARLNLTDLDEGIYFLSIQDQQQIWSAKIIKR</sequence>
<gene>
    <name evidence="3" type="ORF">DXU93_06720</name>
</gene>
<comment type="caution">
    <text evidence="3">The sequence shown here is derived from an EMBL/GenBank/DDBJ whole genome shotgun (WGS) entry which is preliminary data.</text>
</comment>
<dbReference type="InterPro" id="IPR011047">
    <property type="entry name" value="Quinoprotein_ADH-like_sf"/>
</dbReference>
<protein>
    <submittedName>
        <fullName evidence="3">T9SS C-terminal target domain-containing protein</fullName>
    </submittedName>
</protein>
<dbReference type="InterPro" id="IPR015943">
    <property type="entry name" value="WD40/YVTN_repeat-like_dom_sf"/>
</dbReference>
<feature type="domain" description="Secretion system C-terminal sorting" evidence="2">
    <location>
        <begin position="416"/>
        <end position="481"/>
    </location>
</feature>
<organism evidence="3 4">
    <name type="scientific">Brumimicrobium aurantiacum</name>
    <dbReference type="NCBI Taxonomy" id="1737063"/>
    <lineage>
        <taxon>Bacteria</taxon>
        <taxon>Pseudomonadati</taxon>
        <taxon>Bacteroidota</taxon>
        <taxon>Flavobacteriia</taxon>
        <taxon>Flavobacteriales</taxon>
        <taxon>Crocinitomicaceae</taxon>
        <taxon>Brumimicrobium</taxon>
    </lineage>
</organism>
<dbReference type="InterPro" id="IPR026444">
    <property type="entry name" value="Secre_tail"/>
</dbReference>
<dbReference type="PANTHER" id="PTHR42754:SF1">
    <property type="entry name" value="LIPOPROTEIN"/>
    <property type="match status" value="1"/>
</dbReference>
<evidence type="ECO:0000256" key="1">
    <source>
        <dbReference type="ARBA" id="ARBA00022729"/>
    </source>
</evidence>
<reference evidence="3 4" key="1">
    <citation type="submission" date="2018-08" db="EMBL/GenBank/DDBJ databases">
        <title>The draft genome squence of Brumimicrobium sp. N62.</title>
        <authorList>
            <person name="Du Z.-J."/>
            <person name="Luo H.-R."/>
        </authorList>
    </citation>
    <scope>NUCLEOTIDE SEQUENCE [LARGE SCALE GENOMIC DNA]</scope>
    <source>
        <strain evidence="3 4">N62</strain>
    </source>
</reference>